<gene>
    <name evidence="2" type="ORF">ACE1B6_19900</name>
</gene>
<feature type="chain" id="PRO_5047341029" description="DUF732 domain-containing protein" evidence="1">
    <location>
        <begin position="22"/>
        <end position="172"/>
    </location>
</feature>
<proteinExistence type="predicted"/>
<sequence length="172" mass="19363">MSKLLKFALLTLSLQPLPVLAQIETEYGFPMTDIPSSDLPCHMITSSGHTLDLAKLCGGTPTVTKSATPMAQRVPVRRKRLRDGKYSEQYEKLAETYPDERVRNMLLSSSSDPESVCKRLEEGKTVEEIRTEDITKLTQNPSGNSTRDNARKQDIEITLKVAPQYYCPEDRD</sequence>
<dbReference type="Proteomes" id="UP001576776">
    <property type="component" value="Unassembled WGS sequence"/>
</dbReference>
<organism evidence="2 3">
    <name type="scientific">Floridaenema fluviatile BLCC-F154</name>
    <dbReference type="NCBI Taxonomy" id="3153640"/>
    <lineage>
        <taxon>Bacteria</taxon>
        <taxon>Bacillati</taxon>
        <taxon>Cyanobacteriota</taxon>
        <taxon>Cyanophyceae</taxon>
        <taxon>Oscillatoriophycideae</taxon>
        <taxon>Aerosakkonematales</taxon>
        <taxon>Aerosakkonemataceae</taxon>
        <taxon>Floridanema</taxon>
        <taxon>Floridanema fluviatile</taxon>
    </lineage>
</organism>
<name>A0ABV4YFC2_9CYAN</name>
<evidence type="ECO:0008006" key="4">
    <source>
        <dbReference type="Google" id="ProtNLM"/>
    </source>
</evidence>
<keyword evidence="1" id="KW-0732">Signal</keyword>
<reference evidence="2 3" key="1">
    <citation type="submission" date="2024-09" db="EMBL/GenBank/DDBJ databases">
        <title>Floridaenema gen nov. (Aerosakkonemataceae, Aerosakkonematales ord. nov., Cyanobacteria) from benthic tropical and subtropical fresh waters, with the description of four new species.</title>
        <authorList>
            <person name="Moretto J.A."/>
            <person name="Berthold D.E."/>
            <person name="Lefler F.W."/>
            <person name="Huang I.-S."/>
            <person name="Laughinghouse H. IV."/>
        </authorList>
    </citation>
    <scope>NUCLEOTIDE SEQUENCE [LARGE SCALE GENOMIC DNA]</scope>
    <source>
        <strain evidence="2 3">BLCC-F154</strain>
    </source>
</reference>
<dbReference type="RefSeq" id="WP_413259006.1">
    <property type="nucleotide sequence ID" value="NZ_JBHFNS010000074.1"/>
</dbReference>
<feature type="signal peptide" evidence="1">
    <location>
        <begin position="1"/>
        <end position="21"/>
    </location>
</feature>
<comment type="caution">
    <text evidence="2">The sequence shown here is derived from an EMBL/GenBank/DDBJ whole genome shotgun (WGS) entry which is preliminary data.</text>
</comment>
<evidence type="ECO:0000256" key="1">
    <source>
        <dbReference type="SAM" id="SignalP"/>
    </source>
</evidence>
<dbReference type="EMBL" id="JBHFNS010000074">
    <property type="protein sequence ID" value="MFB2937519.1"/>
    <property type="molecule type" value="Genomic_DNA"/>
</dbReference>
<protein>
    <recommendedName>
        <fullName evidence="4">DUF732 domain-containing protein</fullName>
    </recommendedName>
</protein>
<evidence type="ECO:0000313" key="3">
    <source>
        <dbReference type="Proteomes" id="UP001576776"/>
    </source>
</evidence>
<accession>A0ABV4YFC2</accession>
<evidence type="ECO:0000313" key="2">
    <source>
        <dbReference type="EMBL" id="MFB2937519.1"/>
    </source>
</evidence>
<keyword evidence="3" id="KW-1185">Reference proteome</keyword>